<name>A0A443PP27_9MAGN</name>
<keyword evidence="5 7" id="KW-0804">Transcription</keyword>
<dbReference type="PANTHER" id="PTHR31100">
    <property type="entry name" value="AT-HOOK MOTIF NUCLEAR-LOCALIZED PROTEIN 15"/>
    <property type="match status" value="1"/>
</dbReference>
<dbReference type="SUPFAM" id="SSF117856">
    <property type="entry name" value="AF0104/ALDC/Ptd012-like"/>
    <property type="match status" value="1"/>
</dbReference>
<dbReference type="PROSITE" id="PS51742">
    <property type="entry name" value="PPC"/>
    <property type="match status" value="1"/>
</dbReference>
<keyword evidence="6 7" id="KW-0539">Nucleus</keyword>
<proteinExistence type="predicted"/>
<evidence type="ECO:0000256" key="1">
    <source>
        <dbReference type="ARBA" id="ARBA00003687"/>
    </source>
</evidence>
<dbReference type="CDD" id="cd11378">
    <property type="entry name" value="DUF296"/>
    <property type="match status" value="1"/>
</dbReference>
<dbReference type="AlphaFoldDB" id="A0A443PP27"/>
<keyword evidence="9" id="KW-1133">Transmembrane helix</keyword>
<dbReference type="OrthoDB" id="782346at2759"/>
<evidence type="ECO:0000313" key="12">
    <source>
        <dbReference type="Proteomes" id="UP000283530"/>
    </source>
</evidence>
<dbReference type="PIRSF" id="PIRSF016021">
    <property type="entry name" value="ESCAROLA"/>
    <property type="match status" value="1"/>
</dbReference>
<dbReference type="Proteomes" id="UP000283530">
    <property type="component" value="Unassembled WGS sequence"/>
</dbReference>
<dbReference type="Gene3D" id="3.30.1330.80">
    <property type="entry name" value="Hypothetical protein, similar to alpha- acetolactate decarboxylase, domain 2"/>
    <property type="match status" value="1"/>
</dbReference>
<dbReference type="InterPro" id="IPR014476">
    <property type="entry name" value="AHL15-29"/>
</dbReference>
<feature type="region of interest" description="Disordered" evidence="8">
    <location>
        <begin position="1"/>
        <end position="87"/>
    </location>
</feature>
<comment type="caution">
    <text evidence="11">The sequence shown here is derived from an EMBL/GenBank/DDBJ whole genome shotgun (WGS) entry which is preliminary data.</text>
</comment>
<protein>
    <recommendedName>
        <fullName evidence="7">AT-hook motif nuclear-localized protein</fullName>
    </recommendedName>
</protein>
<dbReference type="FunFam" id="3.30.1330.80:FF:000006">
    <property type="entry name" value="AT-hook motif nuclear-localized protein"/>
    <property type="match status" value="1"/>
</dbReference>
<evidence type="ECO:0000256" key="9">
    <source>
        <dbReference type="SAM" id="Phobius"/>
    </source>
</evidence>
<reference evidence="11 12" key="1">
    <citation type="journal article" date="2019" name="Nat. Plants">
        <title>Stout camphor tree genome fills gaps in understanding of flowering plant genome evolution.</title>
        <authorList>
            <person name="Chaw S.M."/>
            <person name="Liu Y.C."/>
            <person name="Wu Y.W."/>
            <person name="Wang H.Y."/>
            <person name="Lin C.I."/>
            <person name="Wu C.S."/>
            <person name="Ke H.M."/>
            <person name="Chang L.Y."/>
            <person name="Hsu C.Y."/>
            <person name="Yang H.T."/>
            <person name="Sudianto E."/>
            <person name="Hsu M.H."/>
            <person name="Wu K.P."/>
            <person name="Wang L.N."/>
            <person name="Leebens-Mack J.H."/>
            <person name="Tsai I.J."/>
        </authorList>
    </citation>
    <scope>NUCLEOTIDE SEQUENCE [LARGE SCALE GENOMIC DNA]</scope>
    <source>
        <strain evidence="12">cv. Chaw 1501</strain>
        <tissue evidence="11">Young leaves</tissue>
    </source>
</reference>
<gene>
    <name evidence="11" type="ORF">CKAN_02171200</name>
</gene>
<accession>A0A443PP27</accession>
<comment type="subcellular location">
    <subcellularLocation>
        <location evidence="2 7">Nucleus</location>
    </subcellularLocation>
</comment>
<keyword evidence="4 7" id="KW-0238">DNA-binding</keyword>
<dbReference type="GO" id="GO:0003700">
    <property type="term" value="F:DNA-binding transcription factor activity"/>
    <property type="evidence" value="ECO:0007669"/>
    <property type="project" value="TreeGrafter"/>
</dbReference>
<evidence type="ECO:0000259" key="10">
    <source>
        <dbReference type="PROSITE" id="PS51742"/>
    </source>
</evidence>
<dbReference type="EMBL" id="QPKB01000009">
    <property type="protein sequence ID" value="RWR92499.1"/>
    <property type="molecule type" value="Genomic_DNA"/>
</dbReference>
<evidence type="ECO:0000256" key="5">
    <source>
        <dbReference type="ARBA" id="ARBA00023163"/>
    </source>
</evidence>
<dbReference type="PANTHER" id="PTHR31100:SF69">
    <property type="entry name" value="AT-HOOK MOTIF NUCLEAR-LOCALIZED PROTEIN 17-RELATED"/>
    <property type="match status" value="1"/>
</dbReference>
<feature type="compositionally biased region" description="Basic and acidic residues" evidence="8">
    <location>
        <begin position="1"/>
        <end position="17"/>
    </location>
</feature>
<evidence type="ECO:0000256" key="6">
    <source>
        <dbReference type="ARBA" id="ARBA00023242"/>
    </source>
</evidence>
<keyword evidence="12" id="KW-1185">Reference proteome</keyword>
<keyword evidence="9" id="KW-0472">Membrane</keyword>
<keyword evidence="3 7" id="KW-0805">Transcription regulation</keyword>
<keyword evidence="9" id="KW-0812">Transmembrane</keyword>
<evidence type="ECO:0000256" key="8">
    <source>
        <dbReference type="SAM" id="MobiDB-lite"/>
    </source>
</evidence>
<organism evidence="11 12">
    <name type="scientific">Cinnamomum micranthum f. kanehirae</name>
    <dbReference type="NCBI Taxonomy" id="337451"/>
    <lineage>
        <taxon>Eukaryota</taxon>
        <taxon>Viridiplantae</taxon>
        <taxon>Streptophyta</taxon>
        <taxon>Embryophyta</taxon>
        <taxon>Tracheophyta</taxon>
        <taxon>Spermatophyta</taxon>
        <taxon>Magnoliopsida</taxon>
        <taxon>Magnoliidae</taxon>
        <taxon>Laurales</taxon>
        <taxon>Lauraceae</taxon>
        <taxon>Cinnamomum</taxon>
    </lineage>
</organism>
<feature type="transmembrane region" description="Helical" evidence="9">
    <location>
        <begin position="184"/>
        <end position="206"/>
    </location>
</feature>
<dbReference type="GO" id="GO:0003680">
    <property type="term" value="F:minor groove of adenine-thymine-rich DNA binding"/>
    <property type="evidence" value="ECO:0007669"/>
    <property type="project" value="UniProtKB-UniRule"/>
</dbReference>
<evidence type="ECO:0000313" key="11">
    <source>
        <dbReference type="EMBL" id="RWR92499.1"/>
    </source>
</evidence>
<evidence type="ECO:0000256" key="3">
    <source>
        <dbReference type="ARBA" id="ARBA00023015"/>
    </source>
</evidence>
<comment type="function">
    <text evidence="1 7">Transcription factor that specifically binds AT-rich DNA sequences related to the nuclear matrix attachment regions (MARs).</text>
</comment>
<feature type="domain" description="PPC" evidence="10">
    <location>
        <begin position="81"/>
        <end position="228"/>
    </location>
</feature>
<evidence type="ECO:0000256" key="4">
    <source>
        <dbReference type="ARBA" id="ARBA00023125"/>
    </source>
</evidence>
<dbReference type="GO" id="GO:0005634">
    <property type="term" value="C:nucleus"/>
    <property type="evidence" value="ECO:0007669"/>
    <property type="project" value="UniProtKB-SubCell"/>
</dbReference>
<evidence type="ECO:0000256" key="2">
    <source>
        <dbReference type="ARBA" id="ARBA00004123"/>
    </source>
</evidence>
<dbReference type="Pfam" id="PF03479">
    <property type="entry name" value="PCC"/>
    <property type="match status" value="1"/>
</dbReference>
<dbReference type="InterPro" id="IPR005175">
    <property type="entry name" value="PPC_dom"/>
</dbReference>
<sequence>MKGELKQEPQSRECHTSEEEESRSSGGLGGSTPTATKRSKKGEGSGTEGASIEVVRRPRGRPPGSKNKPKPPIIITRDSTEPSMHPHVLEVPGGLDVVDAIARFARRRNIGLCVLAGSGTVANVTLRQPSTAASGSTVTFHGRFDIVSISATFLPPSSSPSSAAAAAGDFNGFSISLAGTQGQIVGGFVVGPLVAAATVVVVAAAFNSPSFHRLPLEEDVSAALVCSSADAAVVETTTTSHQHPHHGAVESIYGSHLLPSQHHRVIWAPTPARQSLPPPPPPPY</sequence>
<evidence type="ECO:0000256" key="7">
    <source>
        <dbReference type="PIRNR" id="PIRNR016021"/>
    </source>
</evidence>